<keyword evidence="1" id="KW-0812">Transmembrane</keyword>
<keyword evidence="1" id="KW-0472">Membrane</keyword>
<keyword evidence="3" id="KW-1185">Reference proteome</keyword>
<feature type="transmembrane region" description="Helical" evidence="1">
    <location>
        <begin position="29"/>
        <end position="48"/>
    </location>
</feature>
<dbReference type="Proteomes" id="UP000023152">
    <property type="component" value="Unassembled WGS sequence"/>
</dbReference>
<comment type="caution">
    <text evidence="2">The sequence shown here is derived from an EMBL/GenBank/DDBJ whole genome shotgun (WGS) entry which is preliminary data.</text>
</comment>
<dbReference type="AlphaFoldDB" id="X6LJ91"/>
<name>X6LJ91_RETFI</name>
<keyword evidence="1" id="KW-1133">Transmembrane helix</keyword>
<evidence type="ECO:0000313" key="3">
    <source>
        <dbReference type="Proteomes" id="UP000023152"/>
    </source>
</evidence>
<organism evidence="2 3">
    <name type="scientific">Reticulomyxa filosa</name>
    <dbReference type="NCBI Taxonomy" id="46433"/>
    <lineage>
        <taxon>Eukaryota</taxon>
        <taxon>Sar</taxon>
        <taxon>Rhizaria</taxon>
        <taxon>Retaria</taxon>
        <taxon>Foraminifera</taxon>
        <taxon>Monothalamids</taxon>
        <taxon>Reticulomyxidae</taxon>
        <taxon>Reticulomyxa</taxon>
    </lineage>
</organism>
<evidence type="ECO:0000256" key="1">
    <source>
        <dbReference type="SAM" id="Phobius"/>
    </source>
</evidence>
<reference evidence="2 3" key="1">
    <citation type="journal article" date="2013" name="Curr. Biol.">
        <title>The Genome of the Foraminiferan Reticulomyxa filosa.</title>
        <authorList>
            <person name="Glockner G."/>
            <person name="Hulsmann N."/>
            <person name="Schleicher M."/>
            <person name="Noegel A.A."/>
            <person name="Eichinger L."/>
            <person name="Gallinger C."/>
            <person name="Pawlowski J."/>
            <person name="Sierra R."/>
            <person name="Euteneuer U."/>
            <person name="Pillet L."/>
            <person name="Moustafa A."/>
            <person name="Platzer M."/>
            <person name="Groth M."/>
            <person name="Szafranski K."/>
            <person name="Schliwa M."/>
        </authorList>
    </citation>
    <scope>NUCLEOTIDE SEQUENCE [LARGE SCALE GENOMIC DNA]</scope>
</reference>
<accession>X6LJ91</accession>
<proteinExistence type="predicted"/>
<gene>
    <name evidence="2" type="ORF">RFI_35746</name>
</gene>
<protein>
    <submittedName>
        <fullName evidence="2">Uncharacterized protein</fullName>
    </submittedName>
</protein>
<sequence length="235" mass="27859">MIIFKIYFIKKELKRITFKFCLTHIKKKFNIFCSVLIVHAILLLRAFLIKKKKFIRENEVLIFEGENNNECYSYHIEKKIILIDLFLLNSWPLVASSQIGELSDNLEGVRRVIGGMNNDLLFIIYYPKKNIQVIDLKTMKPLVEINKNMISQMKKTILRLYVTALFPPPLTMNSTKKVINNFLLFHRNIGLLINIWRLKESIENLKLSRPYVITKEMEEKEVEQWIDTKVEPPKE</sequence>
<evidence type="ECO:0000313" key="2">
    <source>
        <dbReference type="EMBL" id="ETO01694.1"/>
    </source>
</evidence>
<dbReference type="EMBL" id="ASPP01037631">
    <property type="protein sequence ID" value="ETO01694.1"/>
    <property type="molecule type" value="Genomic_DNA"/>
</dbReference>